<proteinExistence type="inferred from homology"/>
<evidence type="ECO:0000256" key="1">
    <source>
        <dbReference type="ARBA" id="ARBA00004555"/>
    </source>
</evidence>
<feature type="transmembrane region" description="Helical" evidence="9">
    <location>
        <begin position="12"/>
        <end position="32"/>
    </location>
</feature>
<gene>
    <name evidence="11" type="ORF">CHS0354_032917</name>
</gene>
<dbReference type="InterPro" id="IPR009581">
    <property type="entry name" value="FAM20_C"/>
</dbReference>
<feature type="binding site" evidence="7">
    <location>
        <position position="324"/>
    </location>
    <ligand>
        <name>ATP</name>
        <dbReference type="ChEBI" id="CHEBI:30616"/>
    </ligand>
</feature>
<keyword evidence="3" id="KW-0333">Golgi apparatus</keyword>
<feature type="active site" evidence="6">
    <location>
        <position position="303"/>
    </location>
</feature>
<comment type="subcellular location">
    <subcellularLocation>
        <location evidence="1">Golgi apparatus</location>
    </subcellularLocation>
</comment>
<reference evidence="11" key="3">
    <citation type="submission" date="2023-05" db="EMBL/GenBank/DDBJ databases">
        <authorList>
            <person name="Smith C.H."/>
        </authorList>
    </citation>
    <scope>NUCLEOTIDE SEQUENCE</scope>
    <source>
        <strain evidence="11">CHS0354</strain>
        <tissue evidence="11">Mantle</tissue>
    </source>
</reference>
<evidence type="ECO:0000256" key="4">
    <source>
        <dbReference type="ARBA" id="ARBA00023157"/>
    </source>
</evidence>
<evidence type="ECO:0000313" key="11">
    <source>
        <dbReference type="EMBL" id="KAK3580857.1"/>
    </source>
</evidence>
<dbReference type="InterPro" id="IPR024869">
    <property type="entry name" value="FAM20"/>
</dbReference>
<reference evidence="11" key="2">
    <citation type="journal article" date="2021" name="Genome Biol. Evol.">
        <title>Developing a high-quality reference genome for a parasitic bivalve with doubly uniparental inheritance (Bivalvia: Unionida).</title>
        <authorList>
            <person name="Smith C.H."/>
        </authorList>
    </citation>
    <scope>NUCLEOTIDE SEQUENCE</scope>
    <source>
        <strain evidence="11">CHS0354</strain>
        <tissue evidence="11">Mantle</tissue>
    </source>
</reference>
<evidence type="ECO:0000256" key="5">
    <source>
        <dbReference type="ARBA" id="ARBA00023180"/>
    </source>
</evidence>
<keyword evidence="4" id="KW-1015">Disulfide bond</keyword>
<dbReference type="Pfam" id="PF06702">
    <property type="entry name" value="Fam20C"/>
    <property type="match status" value="1"/>
</dbReference>
<keyword evidence="9" id="KW-0472">Membrane</keyword>
<dbReference type="EMBL" id="JAEAOA010001939">
    <property type="protein sequence ID" value="KAK3580857.1"/>
    <property type="molecule type" value="Genomic_DNA"/>
</dbReference>
<evidence type="ECO:0000256" key="8">
    <source>
        <dbReference type="PIRSR" id="PIRSR624869-3"/>
    </source>
</evidence>
<keyword evidence="7" id="KW-0547">Nucleotide-binding</keyword>
<dbReference type="GO" id="GO:0046872">
    <property type="term" value="F:metal ion binding"/>
    <property type="evidence" value="ECO:0007669"/>
    <property type="project" value="UniProtKB-KW"/>
</dbReference>
<feature type="binding site" evidence="8">
    <location>
        <position position="148"/>
    </location>
    <ligand>
        <name>Mn(2+)</name>
        <dbReference type="ChEBI" id="CHEBI:29035"/>
    </ligand>
</feature>
<accession>A0AAE0RWB7</accession>
<dbReference type="GO" id="GO:0005524">
    <property type="term" value="F:ATP binding"/>
    <property type="evidence" value="ECO:0007669"/>
    <property type="project" value="UniProtKB-KW"/>
</dbReference>
<protein>
    <recommendedName>
        <fullName evidence="10">FAM20 C-terminal domain-containing protein</fullName>
    </recommendedName>
</protein>
<feature type="binding site" evidence="8">
    <location>
        <position position="324"/>
    </location>
    <ligand>
        <name>Mn(2+)</name>
        <dbReference type="ChEBI" id="CHEBI:29035"/>
    </ligand>
</feature>
<evidence type="ECO:0000313" key="12">
    <source>
        <dbReference type="Proteomes" id="UP001195483"/>
    </source>
</evidence>
<reference evidence="11" key="1">
    <citation type="journal article" date="2021" name="Genome Biol. Evol.">
        <title>A High-Quality Reference Genome for a Parasitic Bivalve with Doubly Uniparental Inheritance (Bivalvia: Unionida).</title>
        <authorList>
            <person name="Smith C.H."/>
        </authorList>
    </citation>
    <scope>NUCLEOTIDE SEQUENCE</scope>
    <source>
        <strain evidence="11">CHS0354</strain>
    </source>
</reference>
<evidence type="ECO:0000259" key="10">
    <source>
        <dbReference type="Pfam" id="PF06702"/>
    </source>
</evidence>
<dbReference type="GO" id="GO:0016773">
    <property type="term" value="F:phosphotransferase activity, alcohol group as acceptor"/>
    <property type="evidence" value="ECO:0007669"/>
    <property type="project" value="TreeGrafter"/>
</dbReference>
<evidence type="ECO:0000256" key="7">
    <source>
        <dbReference type="PIRSR" id="PIRSR624869-2"/>
    </source>
</evidence>
<feature type="binding site" evidence="7">
    <location>
        <position position="148"/>
    </location>
    <ligand>
        <name>ATP</name>
        <dbReference type="ChEBI" id="CHEBI:30616"/>
    </ligand>
</feature>
<keyword evidence="8" id="KW-0464">Manganese</keyword>
<dbReference type="GO" id="GO:0005794">
    <property type="term" value="C:Golgi apparatus"/>
    <property type="evidence" value="ECO:0007669"/>
    <property type="project" value="UniProtKB-SubCell"/>
</dbReference>
<dbReference type="PANTHER" id="PTHR12450:SF22">
    <property type="entry name" value="EXTRACELLULAR SERINE_THREONINE PROTEIN CG31145"/>
    <property type="match status" value="1"/>
</dbReference>
<keyword evidence="12" id="KW-1185">Reference proteome</keyword>
<comment type="similarity">
    <text evidence="2">Belongs to the FAM20 family.</text>
</comment>
<keyword evidence="8" id="KW-0479">Metal-binding</keyword>
<keyword evidence="7" id="KW-0067">ATP-binding</keyword>
<dbReference type="Proteomes" id="UP001195483">
    <property type="component" value="Unassembled WGS sequence"/>
</dbReference>
<feature type="domain" description="FAM20 C-terminal" evidence="10">
    <location>
        <begin position="199"/>
        <end position="408"/>
    </location>
</feature>
<evidence type="ECO:0000256" key="9">
    <source>
        <dbReference type="SAM" id="Phobius"/>
    </source>
</evidence>
<keyword evidence="5" id="KW-0325">Glycoprotein</keyword>
<evidence type="ECO:0000256" key="3">
    <source>
        <dbReference type="ARBA" id="ARBA00023034"/>
    </source>
</evidence>
<organism evidence="11 12">
    <name type="scientific">Potamilus streckersoni</name>
    <dbReference type="NCBI Taxonomy" id="2493646"/>
    <lineage>
        <taxon>Eukaryota</taxon>
        <taxon>Metazoa</taxon>
        <taxon>Spiralia</taxon>
        <taxon>Lophotrochozoa</taxon>
        <taxon>Mollusca</taxon>
        <taxon>Bivalvia</taxon>
        <taxon>Autobranchia</taxon>
        <taxon>Heteroconchia</taxon>
        <taxon>Palaeoheterodonta</taxon>
        <taxon>Unionida</taxon>
        <taxon>Unionoidea</taxon>
        <taxon>Unionidae</taxon>
        <taxon>Ambleminae</taxon>
        <taxon>Lampsilini</taxon>
        <taxon>Potamilus</taxon>
    </lineage>
</organism>
<comment type="caution">
    <text evidence="11">The sequence shown here is derived from an EMBL/GenBank/DDBJ whole genome shotgun (WGS) entry which is preliminary data.</text>
</comment>
<keyword evidence="9" id="KW-1133">Transmembrane helix</keyword>
<dbReference type="AlphaFoldDB" id="A0AAE0RWB7"/>
<sequence length="414" mass="47896">MQVHPYKIFSGIRLLLLLAVLVFFWMICRFWNLDMTIVLDIDDRSSFQSEGRYKYQMHPIINRNYRQIWETCNQTINEESIYKPTTHVEEVIDALRRAKIVKVDLYSPSEFTAYKWMLILEGGQQALFKPSLINKTVKASVNCVSGCEHPEYEIAGFALNRLFGLGNMPYTTGRRVSWDQEIAPVATEALRRSITVREDGDICIVWSCYLEDESTYCFENGVIYGAVIYWIGNRSVVQRTAEKASWHHEYHAMGDFLTKFSSLLFGNRTYCDLFREKEPYGDKVSFGYILDMAAIDFLMLNYDGGKHTYIANGNETIHLNILIDYGLSFCNRNDPILLAPIYQCCSIRKNLYKNLLKYSANLTEAFDAATRDDPLYPLLLPIDLIVMHRRLNTIITLIEICFKKYGQTGVFVLS</sequence>
<feature type="binding site" evidence="7">
    <location>
        <position position="129"/>
    </location>
    <ligand>
        <name>ATP</name>
        <dbReference type="ChEBI" id="CHEBI:30616"/>
    </ligand>
</feature>
<keyword evidence="9" id="KW-0812">Transmembrane</keyword>
<evidence type="ECO:0000256" key="6">
    <source>
        <dbReference type="PIRSR" id="PIRSR624869-1"/>
    </source>
</evidence>
<name>A0AAE0RWB7_9BIVA</name>
<dbReference type="PANTHER" id="PTHR12450">
    <property type="entry name" value="DENTIN MATRIX PROTEIN 4 PROTEIN FAM20"/>
    <property type="match status" value="1"/>
</dbReference>
<comment type="cofactor">
    <cofactor evidence="8">
        <name>Mn(2+)</name>
        <dbReference type="ChEBI" id="CHEBI:29035"/>
    </cofactor>
</comment>
<evidence type="ECO:0000256" key="2">
    <source>
        <dbReference type="ARBA" id="ARBA00006557"/>
    </source>
</evidence>